<feature type="compositionally biased region" description="Pro residues" evidence="1">
    <location>
        <begin position="412"/>
        <end position="432"/>
    </location>
</feature>
<reference key="1">
    <citation type="submission" date="2009-08" db="EMBL/GenBank/DDBJ databases">
        <title>The genome sequence of Spirochaeta thermophila DSM6192.</title>
        <authorList>
            <person name="Angelov A."/>
            <person name="Mientus M."/>
            <person name="Wittenberg S."/>
            <person name="Lehmann R."/>
            <person name="Liesegang H."/>
            <person name="Daniel R."/>
            <person name="Liebl W."/>
        </authorList>
    </citation>
    <scope>NUCLEOTIDE SEQUENCE</scope>
    <source>
        <strain>DSM 6192</strain>
    </source>
</reference>
<proteinExistence type="predicted"/>
<dbReference type="InterPro" id="IPR025641">
    <property type="entry name" value="DUF4340"/>
</dbReference>
<accession>E0RU92</accession>
<reference evidence="3 4" key="2">
    <citation type="journal article" date="2010" name="J. Bacteriol.">
        <title>Genome sequence of the polysaccharide-degrading, thermophilic anaerobe Spirochaeta thermophila DSM 6192.</title>
        <authorList>
            <person name="Angelov A."/>
            <person name="Liebl S."/>
            <person name="Ballschmiter M."/>
            <person name="Bomeke M."/>
            <person name="Lehmann R."/>
            <person name="Liesegang H."/>
            <person name="Daniel R."/>
            <person name="Liebl W."/>
        </authorList>
    </citation>
    <scope>NUCLEOTIDE SEQUENCE [LARGE SCALE GENOMIC DNA]</scope>
    <source>
        <strain evidence="4">ATCC 49972 / DSM 6192 / RI 19.B1</strain>
    </source>
</reference>
<protein>
    <recommendedName>
        <fullName evidence="2">DUF4340 domain-containing protein</fullName>
    </recommendedName>
</protein>
<name>E0RU92_WINT6</name>
<gene>
    <name evidence="3" type="ordered locus">STHERM_c13730</name>
</gene>
<dbReference type="EMBL" id="CP001698">
    <property type="protein sequence ID" value="ADN02313.1"/>
    <property type="molecule type" value="Genomic_DNA"/>
</dbReference>
<feature type="domain" description="DUF4340" evidence="2">
    <location>
        <begin position="322"/>
        <end position="411"/>
    </location>
</feature>
<sequence>MHREEGHALHSLQEPAQSSPQPYRHAGARLQRGGGGRDSPRLLHHRDHHLAQEEAPVNKRAKTLVILLSATAVVAALILLRPLLQKEEEAEENTILYVRTLERQDIVRVTVEPSGLVFVREKKEGEEGLGEWKFAGETPYAIDDSEVTSRCYSLTNLRADRLLEENTQDPAKYGLDTPRASVLLEDKNGNTERILLGNLSPAGNTYYAMREGDSAVYTIPKYMGDAFLITLDDIRDKHLASIDSSKLNYLLLERKGATPIEIQPTTQEDRIFAPLNTYKLTKPLAYWIAIDPQKFEDFILPISGIMIQEFTDRAPEEVDLVDPPYHLLVEDEDETLDLYIGKQLPDGRYYARRPESNEVFVIKDISHVLEASPFDIIDNLIFLVNIDNVEGFSIMASDITYEAKIERVAKPAPTPSPTPGASPASSPTPTPTPEMEEHFYLNGKEIEEKAFRQFYQKCVGIAGDSPNPAPNITGKPEVVISYRFDETLGHRSEQIAFIPYDEEFYAAQRRGKAYFLVSRRQIEALLEAAEETLTHQVVRAEEAGS</sequence>
<feature type="domain" description="DUF4340" evidence="2">
    <location>
        <begin position="132"/>
        <end position="313"/>
    </location>
</feature>
<dbReference type="PaxDb" id="665571-STHERM_c13730"/>
<dbReference type="Pfam" id="PF14238">
    <property type="entry name" value="DUF4340"/>
    <property type="match status" value="2"/>
</dbReference>
<evidence type="ECO:0000256" key="1">
    <source>
        <dbReference type="SAM" id="MobiDB-lite"/>
    </source>
</evidence>
<dbReference type="AlphaFoldDB" id="E0RU92"/>
<dbReference type="HOGENOM" id="CLU_043250_0_0_12"/>
<feature type="region of interest" description="Disordered" evidence="1">
    <location>
        <begin position="1"/>
        <end position="42"/>
    </location>
</feature>
<dbReference type="eggNOG" id="ENOG502ZATI">
    <property type="taxonomic scope" value="Bacteria"/>
</dbReference>
<dbReference type="Proteomes" id="UP000001296">
    <property type="component" value="Chromosome"/>
</dbReference>
<evidence type="ECO:0000313" key="4">
    <source>
        <dbReference type="Proteomes" id="UP000001296"/>
    </source>
</evidence>
<feature type="region of interest" description="Disordered" evidence="1">
    <location>
        <begin position="410"/>
        <end position="436"/>
    </location>
</feature>
<dbReference type="KEGG" id="sta:STHERM_c13730"/>
<evidence type="ECO:0000313" key="3">
    <source>
        <dbReference type="EMBL" id="ADN02313.1"/>
    </source>
</evidence>
<organism evidence="3 4">
    <name type="scientific">Winmispira thermophila (strain ATCC 49972 / DSM 6192 / RI 19.B1)</name>
    <name type="common">Spirochaeta thermophila</name>
    <dbReference type="NCBI Taxonomy" id="665571"/>
    <lineage>
        <taxon>Bacteria</taxon>
        <taxon>Pseudomonadati</taxon>
        <taxon>Spirochaetota</taxon>
        <taxon>Spirochaetia</taxon>
        <taxon>Winmispirales</taxon>
        <taxon>Winmispiraceae</taxon>
        <taxon>Winmispira</taxon>
    </lineage>
</organism>
<evidence type="ECO:0000259" key="2">
    <source>
        <dbReference type="Pfam" id="PF14238"/>
    </source>
</evidence>